<keyword evidence="7 10" id="KW-0732">Signal</keyword>
<sequence>MQKRENHALLLLLLLLLLVAFFAHAARPEPAEHTAARAPSLKDSGEGSEVAVESCGDECMMRRTLEAHVDYIYTQDNNP</sequence>
<comment type="similarity">
    <text evidence="3 10">Belongs to the phytosulfokine family.</text>
</comment>
<dbReference type="GO" id="GO:0030154">
    <property type="term" value="P:cell differentiation"/>
    <property type="evidence" value="ECO:0007669"/>
    <property type="project" value="UniProtKB-UniRule"/>
</dbReference>
<dbReference type="Proteomes" id="UP000663760">
    <property type="component" value="Chromosome 3"/>
</dbReference>
<evidence type="ECO:0000256" key="10">
    <source>
        <dbReference type="RuleBase" id="RU368031"/>
    </source>
</evidence>
<evidence type="ECO:0000313" key="12">
    <source>
        <dbReference type="Proteomes" id="UP000663760"/>
    </source>
</evidence>
<keyword evidence="9 10" id="KW-0339">Growth factor</keyword>
<evidence type="ECO:0000313" key="11">
    <source>
        <dbReference type="EMBL" id="CAA7393793.1"/>
    </source>
</evidence>
<reference evidence="11" key="1">
    <citation type="submission" date="2020-02" db="EMBL/GenBank/DDBJ databases">
        <authorList>
            <person name="Scholz U."/>
            <person name="Mascher M."/>
            <person name="Fiebig A."/>
        </authorList>
    </citation>
    <scope>NUCLEOTIDE SEQUENCE</scope>
</reference>
<evidence type="ECO:0000256" key="1">
    <source>
        <dbReference type="ARBA" id="ARBA00003158"/>
    </source>
</evidence>
<evidence type="ECO:0000256" key="7">
    <source>
        <dbReference type="ARBA" id="ARBA00022729"/>
    </source>
</evidence>
<dbReference type="GO" id="GO:0005576">
    <property type="term" value="C:extracellular region"/>
    <property type="evidence" value="ECO:0007669"/>
    <property type="project" value="UniProtKB-SubCell"/>
</dbReference>
<name>A0A7I8K9F1_SPIIN</name>
<evidence type="ECO:0000256" key="5">
    <source>
        <dbReference type="ARBA" id="ARBA00022525"/>
    </source>
</evidence>
<evidence type="ECO:0000256" key="8">
    <source>
        <dbReference type="ARBA" id="ARBA00022782"/>
    </source>
</evidence>
<comment type="function">
    <text evidence="1 10">Promotes plant cell differentiation, organogenesis and somatic embryogenesis as well as cell proliferation.</text>
</comment>
<accession>A0A7I8K9F1</accession>
<dbReference type="InterPro" id="IPR009438">
    <property type="entry name" value="Phytosulfokine"/>
</dbReference>
<organism evidence="11 12">
    <name type="scientific">Spirodela intermedia</name>
    <name type="common">Intermediate duckweed</name>
    <dbReference type="NCBI Taxonomy" id="51605"/>
    <lineage>
        <taxon>Eukaryota</taxon>
        <taxon>Viridiplantae</taxon>
        <taxon>Streptophyta</taxon>
        <taxon>Embryophyta</taxon>
        <taxon>Tracheophyta</taxon>
        <taxon>Spermatophyta</taxon>
        <taxon>Magnoliopsida</taxon>
        <taxon>Liliopsida</taxon>
        <taxon>Araceae</taxon>
        <taxon>Lemnoideae</taxon>
        <taxon>Spirodela</taxon>
    </lineage>
</organism>
<comment type="PTM">
    <text evidence="10">PSK-alpha is produced by endopeptidase digestion. PSK-beta is produced from PSK-alpha by exopeptidase digestion.</text>
</comment>
<dbReference type="OrthoDB" id="1858282at2759"/>
<dbReference type="GO" id="GO:0008083">
    <property type="term" value="F:growth factor activity"/>
    <property type="evidence" value="ECO:0007669"/>
    <property type="project" value="UniProtKB-UniRule"/>
</dbReference>
<dbReference type="PANTHER" id="PTHR33285:SF55">
    <property type="entry name" value="PHYTOSULFOKINES 3"/>
    <property type="match status" value="1"/>
</dbReference>
<comment type="PTM">
    <text evidence="10">Sulfation is important for activity and for the binding to a putative membrane receptor.</text>
</comment>
<keyword evidence="12" id="KW-1185">Reference proteome</keyword>
<comment type="subcellular location">
    <subcellularLocation>
        <location evidence="2 10">Secreted</location>
    </subcellularLocation>
</comment>
<dbReference type="Pfam" id="PF06404">
    <property type="entry name" value="PSK"/>
    <property type="match status" value="1"/>
</dbReference>
<keyword evidence="5 10" id="KW-0964">Secreted</keyword>
<dbReference type="GO" id="GO:0008283">
    <property type="term" value="P:cell population proliferation"/>
    <property type="evidence" value="ECO:0007669"/>
    <property type="project" value="UniProtKB-UniRule"/>
</dbReference>
<evidence type="ECO:0000256" key="3">
    <source>
        <dbReference type="ARBA" id="ARBA00010781"/>
    </source>
</evidence>
<evidence type="ECO:0000256" key="6">
    <source>
        <dbReference type="ARBA" id="ARBA00022641"/>
    </source>
</evidence>
<proteinExistence type="inferred from homology"/>
<evidence type="ECO:0000256" key="9">
    <source>
        <dbReference type="ARBA" id="ARBA00023030"/>
    </source>
</evidence>
<keyword evidence="4 10" id="KW-0217">Developmental protein</keyword>
<dbReference type="AlphaFoldDB" id="A0A7I8K9F1"/>
<keyword evidence="8 10" id="KW-0221">Differentiation</keyword>
<gene>
    <name evidence="11" type="ORF">SI8410_03004501</name>
</gene>
<protein>
    <recommendedName>
        <fullName evidence="10">Phytosulfokine</fullName>
    </recommendedName>
    <component>
        <recommendedName>
            <fullName evidence="10">Phytosulfokine-alpha</fullName>
            <shortName evidence="10">PSK-alpha</shortName>
            <shortName evidence="10">Phytosulfokine-a</shortName>
        </recommendedName>
    </component>
    <component>
        <recommendedName>
            <fullName evidence="10">Phytosulfokine-beta</fullName>
            <shortName evidence="10">PSK-beta</shortName>
            <shortName evidence="10">Phytosulfokine-b</shortName>
        </recommendedName>
    </component>
</protein>
<keyword evidence="6 10" id="KW-0765">Sulfation</keyword>
<feature type="signal peptide" evidence="10">
    <location>
        <begin position="1"/>
        <end position="25"/>
    </location>
</feature>
<dbReference type="EMBL" id="LR746266">
    <property type="protein sequence ID" value="CAA7393793.1"/>
    <property type="molecule type" value="Genomic_DNA"/>
</dbReference>
<feature type="chain" id="PRO_5031590543" description="Phytosulfokine" evidence="10">
    <location>
        <begin position="26"/>
        <end position="79"/>
    </location>
</feature>
<evidence type="ECO:0000256" key="2">
    <source>
        <dbReference type="ARBA" id="ARBA00004613"/>
    </source>
</evidence>
<evidence type="ECO:0000256" key="4">
    <source>
        <dbReference type="ARBA" id="ARBA00022473"/>
    </source>
</evidence>
<dbReference type="PANTHER" id="PTHR33285">
    <property type="entry name" value="PHYTOSULFOKINES 3"/>
    <property type="match status" value="1"/>
</dbReference>